<proteinExistence type="predicted"/>
<sequence>MAQRAGLTGHAAAVKTRENIELIGRRTHRERLADKAAHRFGGEIFFPVLAVDRDFPGAGSHLDTSHRAFPTSGGQNFIVVVNHDSDPYLTVILRGF</sequence>
<dbReference type="AlphaFoldDB" id="A0A645HLR6"/>
<accession>A0A645HLR6</accession>
<protein>
    <submittedName>
        <fullName evidence="1">Uncharacterized protein</fullName>
    </submittedName>
</protein>
<comment type="caution">
    <text evidence="1">The sequence shown here is derived from an EMBL/GenBank/DDBJ whole genome shotgun (WGS) entry which is preliminary data.</text>
</comment>
<dbReference type="EMBL" id="VSSQ01096095">
    <property type="protein sequence ID" value="MPN39971.1"/>
    <property type="molecule type" value="Genomic_DNA"/>
</dbReference>
<evidence type="ECO:0000313" key="1">
    <source>
        <dbReference type="EMBL" id="MPN39971.1"/>
    </source>
</evidence>
<organism evidence="1">
    <name type="scientific">bioreactor metagenome</name>
    <dbReference type="NCBI Taxonomy" id="1076179"/>
    <lineage>
        <taxon>unclassified sequences</taxon>
        <taxon>metagenomes</taxon>
        <taxon>ecological metagenomes</taxon>
    </lineage>
</organism>
<name>A0A645HLR6_9ZZZZ</name>
<gene>
    <name evidence="1" type="ORF">SDC9_187506</name>
</gene>
<reference evidence="1" key="1">
    <citation type="submission" date="2019-08" db="EMBL/GenBank/DDBJ databases">
        <authorList>
            <person name="Kucharzyk K."/>
            <person name="Murdoch R.W."/>
            <person name="Higgins S."/>
            <person name="Loffler F."/>
        </authorList>
    </citation>
    <scope>NUCLEOTIDE SEQUENCE</scope>
</reference>